<keyword evidence="2" id="KW-1003">Cell membrane</keyword>
<dbReference type="PANTHER" id="PTHR30250">
    <property type="entry name" value="PST FAMILY PREDICTED COLANIC ACID TRANSPORTER"/>
    <property type="match status" value="1"/>
</dbReference>
<accession>A0ABM5ZW81</accession>
<organism evidence="7 8">
    <name type="scientific">Psychrobacter alimentarius</name>
    <dbReference type="NCBI Taxonomy" id="261164"/>
    <lineage>
        <taxon>Bacteria</taxon>
        <taxon>Pseudomonadati</taxon>
        <taxon>Pseudomonadota</taxon>
        <taxon>Gammaproteobacteria</taxon>
        <taxon>Moraxellales</taxon>
        <taxon>Moraxellaceae</taxon>
        <taxon>Psychrobacter</taxon>
    </lineage>
</organism>
<keyword evidence="8" id="KW-1185">Reference proteome</keyword>
<name>A0ABM5ZW81_9GAMM</name>
<dbReference type="GeneID" id="33058475"/>
<keyword evidence="4 6" id="KW-1133">Transmembrane helix</keyword>
<evidence type="ECO:0000313" key="7">
    <source>
        <dbReference type="EMBL" id="AMT96344.1"/>
    </source>
</evidence>
<feature type="transmembrane region" description="Helical" evidence="6">
    <location>
        <begin position="260"/>
        <end position="285"/>
    </location>
</feature>
<evidence type="ECO:0000256" key="3">
    <source>
        <dbReference type="ARBA" id="ARBA00022692"/>
    </source>
</evidence>
<feature type="transmembrane region" description="Helical" evidence="6">
    <location>
        <begin position="341"/>
        <end position="363"/>
    </location>
</feature>
<evidence type="ECO:0008006" key="9">
    <source>
        <dbReference type="Google" id="ProtNLM"/>
    </source>
</evidence>
<feature type="transmembrane region" description="Helical" evidence="6">
    <location>
        <begin position="235"/>
        <end position="254"/>
    </location>
</feature>
<evidence type="ECO:0000313" key="8">
    <source>
        <dbReference type="Proteomes" id="UP000076104"/>
    </source>
</evidence>
<feature type="transmembrane region" description="Helical" evidence="6">
    <location>
        <begin position="375"/>
        <end position="393"/>
    </location>
</feature>
<evidence type="ECO:0000256" key="1">
    <source>
        <dbReference type="ARBA" id="ARBA00004651"/>
    </source>
</evidence>
<proteinExistence type="predicted"/>
<dbReference type="InterPro" id="IPR050833">
    <property type="entry name" value="Poly_Biosynth_Transport"/>
</dbReference>
<feature type="transmembrane region" description="Helical" evidence="6">
    <location>
        <begin position="399"/>
        <end position="419"/>
    </location>
</feature>
<protein>
    <recommendedName>
        <fullName evidence="9">Translocase</fullName>
    </recommendedName>
</protein>
<feature type="transmembrane region" description="Helical" evidence="6">
    <location>
        <begin position="85"/>
        <end position="111"/>
    </location>
</feature>
<feature type="transmembrane region" description="Helical" evidence="6">
    <location>
        <begin position="20"/>
        <end position="41"/>
    </location>
</feature>
<feature type="transmembrane region" description="Helical" evidence="6">
    <location>
        <begin position="306"/>
        <end position="329"/>
    </location>
</feature>
<feature type="transmembrane region" description="Helical" evidence="6">
    <location>
        <begin position="53"/>
        <end position="73"/>
    </location>
</feature>
<dbReference type="Proteomes" id="UP000076104">
    <property type="component" value="Chromosome"/>
</dbReference>
<comment type="subcellular location">
    <subcellularLocation>
        <location evidence="1">Cell membrane</location>
        <topology evidence="1">Multi-pass membrane protein</topology>
    </subcellularLocation>
</comment>
<keyword evidence="3 6" id="KW-0812">Transmembrane</keyword>
<dbReference type="RefSeq" id="WP_062844047.1">
    <property type="nucleotide sequence ID" value="NZ_CP014945.1"/>
</dbReference>
<sequence>MKIFKQKIKTLFQGSFVKNVSMLVGGTAFAQLITIILLPVLTRLYSPEDFGVLAVYLSFVSLISVVSCLRLEIAIPIPKEDKDAVALFVLSLGSVVIVTLLTTIGTILFLEQIDQATQGKLEGYVWLIPLSVFFSGIYAALQYWATRKKAFSLVAKTRLSQAIGGNSTQIGFGYAGLAPLGLLIGQLVNTGAGIIGLSRYFTKNSRTLLRNISFNELKSIFKQYDRFPKYSTWEAFANSGAIQIPVILIAYYAVSAEAGFLMLAMRLLSAPMSLIGGAVGQVYLAEASEKNYEGKLRQFTYNTVTALAKIGTPPILFAGVAAPFLIPVIFGEEWQRTGMLIAWMSPWFLMQFITSPVSMALHINNNQKIAMCLQFFGLFLRVGGVVIAGLYFNDYIVEIYALTGLVFYFIYLCIVLLMLKNK</sequence>
<evidence type="ECO:0000256" key="6">
    <source>
        <dbReference type="SAM" id="Phobius"/>
    </source>
</evidence>
<evidence type="ECO:0000256" key="4">
    <source>
        <dbReference type="ARBA" id="ARBA00022989"/>
    </source>
</evidence>
<dbReference type="EMBL" id="CP014945">
    <property type="protein sequence ID" value="AMT96344.1"/>
    <property type="molecule type" value="Genomic_DNA"/>
</dbReference>
<dbReference type="Pfam" id="PF13440">
    <property type="entry name" value="Polysacc_synt_3"/>
    <property type="match status" value="1"/>
</dbReference>
<gene>
    <name evidence="7" type="ORF">A3K91_0722</name>
</gene>
<dbReference type="PANTHER" id="PTHR30250:SF28">
    <property type="entry name" value="POLYSACCHARIDE BIOSYNTHESIS PROTEIN"/>
    <property type="match status" value="1"/>
</dbReference>
<evidence type="ECO:0000256" key="5">
    <source>
        <dbReference type="ARBA" id="ARBA00023136"/>
    </source>
</evidence>
<evidence type="ECO:0000256" key="2">
    <source>
        <dbReference type="ARBA" id="ARBA00022475"/>
    </source>
</evidence>
<feature type="transmembrane region" description="Helical" evidence="6">
    <location>
        <begin position="123"/>
        <end position="141"/>
    </location>
</feature>
<reference evidence="7 8" key="1">
    <citation type="submission" date="2016-03" db="EMBL/GenBank/DDBJ databases">
        <title>Genome sequencing of Psychrobacter alimentarius PAMC 27889.</title>
        <authorList>
            <person name="Lee J."/>
            <person name="Kim O.-S."/>
        </authorList>
    </citation>
    <scope>NUCLEOTIDE SEQUENCE [LARGE SCALE GENOMIC DNA]</scope>
    <source>
        <strain evidence="7 8">PAMC 27889</strain>
    </source>
</reference>
<keyword evidence="5 6" id="KW-0472">Membrane</keyword>